<name>A0A0S7BKK2_9CHLR</name>
<comment type="function">
    <text evidence="3">NDH-1 shuttles electrons from NADH, via FMN and iron-sulfur (Fe-S) centers, to quinones in the respiratory chain.</text>
</comment>
<dbReference type="GO" id="GO:0016651">
    <property type="term" value="F:oxidoreductase activity, acting on NAD(P)H"/>
    <property type="evidence" value="ECO:0007669"/>
    <property type="project" value="InterPro"/>
</dbReference>
<evidence type="ECO:0000313" key="6">
    <source>
        <dbReference type="EMBL" id="GAP14353.1"/>
    </source>
</evidence>
<keyword evidence="2" id="KW-1278">Translocase</keyword>
<dbReference type="InterPro" id="IPR037232">
    <property type="entry name" value="NADH_quin_OxRdtase_su_C/D-like"/>
</dbReference>
<reference evidence="6" key="1">
    <citation type="submission" date="2015-07" db="EMBL/GenBank/DDBJ databases">
        <title>Draft Genome Sequences of Anaerolinea thermolimosa IMO-1, Bellilinea caldifistulae GOMI-1, Leptolinea tardivitalis YMTK-2, Levilinea saccharolytica KIBI-1,Longilinea arvoryzae KOME-1, Previously Described as Members of the Anaerolineaceae (Chloroflexi).</title>
        <authorList>
            <person name="Sekiguchi Y."/>
            <person name="Ohashi A."/>
            <person name="Matsuura N."/>
            <person name="Tourlousse M.D."/>
        </authorList>
    </citation>
    <scope>NUCLEOTIDE SEQUENCE [LARGE SCALE GENOMIC DNA]</scope>
    <source>
        <strain evidence="6">KOME-1</strain>
    </source>
</reference>
<dbReference type="STRING" id="360412.LARV_02121"/>
<dbReference type="Pfam" id="PF00329">
    <property type="entry name" value="Complex1_30kDa"/>
    <property type="match status" value="1"/>
</dbReference>
<keyword evidence="7" id="KW-1185">Reference proteome</keyword>
<dbReference type="AlphaFoldDB" id="A0A0S7BKK2"/>
<keyword evidence="4" id="KW-1133">Transmembrane helix</keyword>
<sequence length="141" mass="15196">MTAPIVSLEKLSSASGWTLVHGVWIITLAGGEIVAAVSQMLAQKARLMGITARAMGDETQLSYNFSFQDEICSLKVMTQSQHMPSVTPLTPAANWAEREAQDLFSVTFDGHPAPRRLILPSPLATGIFRQPGGSDSKKQQA</sequence>
<dbReference type="InterPro" id="IPR001268">
    <property type="entry name" value="NADH_UbQ_OxRdtase_30kDa_su"/>
</dbReference>
<evidence type="ECO:0000256" key="4">
    <source>
        <dbReference type="SAM" id="Phobius"/>
    </source>
</evidence>
<evidence type="ECO:0000256" key="1">
    <source>
        <dbReference type="ARBA" id="ARBA00022448"/>
    </source>
</evidence>
<comment type="catalytic activity">
    <reaction evidence="3">
        <text>a quinone + NADH + 5 H(+)(in) = a quinol + NAD(+) + 4 H(+)(out)</text>
        <dbReference type="Rhea" id="RHEA:57888"/>
        <dbReference type="ChEBI" id="CHEBI:15378"/>
        <dbReference type="ChEBI" id="CHEBI:24646"/>
        <dbReference type="ChEBI" id="CHEBI:57540"/>
        <dbReference type="ChEBI" id="CHEBI:57945"/>
        <dbReference type="ChEBI" id="CHEBI:132124"/>
    </reaction>
</comment>
<dbReference type="EMBL" id="DF967972">
    <property type="protein sequence ID" value="GAP14353.1"/>
    <property type="molecule type" value="Genomic_DNA"/>
</dbReference>
<feature type="domain" description="NADH:ubiquinone oxidoreductase 30kDa subunit" evidence="5">
    <location>
        <begin position="45"/>
        <end position="121"/>
    </location>
</feature>
<dbReference type="EC" id="7.1.1.-" evidence="3"/>
<dbReference type="GO" id="GO:0008137">
    <property type="term" value="F:NADH dehydrogenase (ubiquinone) activity"/>
    <property type="evidence" value="ECO:0007669"/>
    <property type="project" value="InterPro"/>
</dbReference>
<keyword evidence="6" id="KW-0830">Ubiquinone</keyword>
<evidence type="ECO:0000256" key="2">
    <source>
        <dbReference type="RuleBase" id="RU003456"/>
    </source>
</evidence>
<evidence type="ECO:0000256" key="3">
    <source>
        <dbReference type="RuleBase" id="RU003582"/>
    </source>
</evidence>
<dbReference type="Gene3D" id="3.30.460.80">
    <property type="entry name" value="NADH:ubiquinone oxidoreductase, 30kDa subunit"/>
    <property type="match status" value="1"/>
</dbReference>
<dbReference type="GO" id="GO:0048038">
    <property type="term" value="F:quinone binding"/>
    <property type="evidence" value="ECO:0007669"/>
    <property type="project" value="UniProtKB-KW"/>
</dbReference>
<dbReference type="Proteomes" id="UP000055060">
    <property type="component" value="Unassembled WGS sequence"/>
</dbReference>
<evidence type="ECO:0000259" key="5">
    <source>
        <dbReference type="Pfam" id="PF00329"/>
    </source>
</evidence>
<dbReference type="InterPro" id="IPR020396">
    <property type="entry name" value="NADH_UbQ_OxRdtase_CS"/>
</dbReference>
<proteinExistence type="inferred from homology"/>
<keyword evidence="1 2" id="KW-0813">Transport</keyword>
<dbReference type="OrthoDB" id="9803286at2"/>
<dbReference type="PROSITE" id="PS00542">
    <property type="entry name" value="COMPLEX1_30K"/>
    <property type="match status" value="1"/>
</dbReference>
<dbReference type="RefSeq" id="WP_083522491.1">
    <property type="nucleotide sequence ID" value="NZ_DF967972.1"/>
</dbReference>
<keyword evidence="4" id="KW-0472">Membrane</keyword>
<dbReference type="SUPFAM" id="SSF143243">
    <property type="entry name" value="Nqo5-like"/>
    <property type="match status" value="1"/>
</dbReference>
<feature type="transmembrane region" description="Helical" evidence="4">
    <location>
        <begin position="20"/>
        <end position="42"/>
    </location>
</feature>
<gene>
    <name evidence="6" type="ORF">LARV_02121</name>
</gene>
<keyword evidence="3" id="KW-0874">Quinone</keyword>
<comment type="similarity">
    <text evidence="2">Belongs to the complex I 30 kDa subunit family.</text>
</comment>
<accession>A0A0S7BKK2</accession>
<protein>
    <recommendedName>
        <fullName evidence="3">NADH-quinone oxidoreductase</fullName>
        <ecNumber evidence="3">7.1.1.-</ecNumber>
    </recommendedName>
</protein>
<organism evidence="6">
    <name type="scientific">Longilinea arvoryzae</name>
    <dbReference type="NCBI Taxonomy" id="360412"/>
    <lineage>
        <taxon>Bacteria</taxon>
        <taxon>Bacillati</taxon>
        <taxon>Chloroflexota</taxon>
        <taxon>Anaerolineae</taxon>
        <taxon>Anaerolineales</taxon>
        <taxon>Anaerolineaceae</taxon>
        <taxon>Longilinea</taxon>
    </lineage>
</organism>
<keyword evidence="2" id="KW-0520">NAD</keyword>
<evidence type="ECO:0000313" key="7">
    <source>
        <dbReference type="Proteomes" id="UP000055060"/>
    </source>
</evidence>
<keyword evidence="4" id="KW-0812">Transmembrane</keyword>